<dbReference type="SUPFAM" id="SSF53383">
    <property type="entry name" value="PLP-dependent transferases"/>
    <property type="match status" value="1"/>
</dbReference>
<dbReference type="GO" id="GO:0030170">
    <property type="term" value="F:pyridoxal phosphate binding"/>
    <property type="evidence" value="ECO:0007669"/>
    <property type="project" value="InterPro"/>
</dbReference>
<gene>
    <name evidence="2" type="ORF">EG328_008812</name>
</gene>
<evidence type="ECO:0000313" key="3">
    <source>
        <dbReference type="Proteomes" id="UP000447873"/>
    </source>
</evidence>
<dbReference type="GO" id="GO:0008483">
    <property type="term" value="F:transaminase activity"/>
    <property type="evidence" value="ECO:0007669"/>
    <property type="project" value="InterPro"/>
</dbReference>
<keyword evidence="1" id="KW-0663">Pyridoxal phosphate</keyword>
<organism evidence="2 3">
    <name type="scientific">Venturia inaequalis</name>
    <name type="common">Apple scab fungus</name>
    <dbReference type="NCBI Taxonomy" id="5025"/>
    <lineage>
        <taxon>Eukaryota</taxon>
        <taxon>Fungi</taxon>
        <taxon>Dikarya</taxon>
        <taxon>Ascomycota</taxon>
        <taxon>Pezizomycotina</taxon>
        <taxon>Dothideomycetes</taxon>
        <taxon>Pleosporomycetidae</taxon>
        <taxon>Venturiales</taxon>
        <taxon>Venturiaceae</taxon>
        <taxon>Venturia</taxon>
    </lineage>
</organism>
<protein>
    <submittedName>
        <fullName evidence="2">Uncharacterized protein</fullName>
    </submittedName>
</protein>
<dbReference type="Pfam" id="PF00202">
    <property type="entry name" value="Aminotran_3"/>
    <property type="match status" value="1"/>
</dbReference>
<dbReference type="EMBL" id="WNWS01000507">
    <property type="protein sequence ID" value="KAE9966593.1"/>
    <property type="molecule type" value="Genomic_DNA"/>
</dbReference>
<sequence>MSSLGTLPRELRHHILFLVFETAISADSRLNQLLERYIRSYYGHGRLELLSTLLPMYLYHALCAPPKRHTDERARQFAPSISYTATTLRATFPDLADDIDFVLSKSLDLFEEETRKAVDKIMDMHEAMDKFLYSKTPEVHWSDLETATEAWAREAEFQDQLADVGGISHAVDVDELTVEQIQNLIMPTFEDLPRELRQEIFNRAFDHAIKTDLSFNNNIECYIRSYKGRNRLATQPPKDLLRVLGPFPGPGDTRHPDSFAPHLCTTFEALRAAFPKVIDDAEYAFRKAIGRFEKEVLEMKKIERARRHFTHGKQTALHLHANRACLRDELFDFGAGIDGESANVSKFKIDDVRYALGKAMGDFEEGEKVAIKYVADNLDAMQVYARLGVVSEEDKERAWLGRCVAKETSSNHAIFEAAADSSAMATFNTLAQELRQNIYQLAFETAVAEDIQLNIFLLKHIRSYGDRGSLRTDGTREFFKDILGPAPSYGAEWHYTTFIPSIHKTAASLHAALPNLADEINFVLKKNIDGFTVAENTALEAARSMAREVYFPFESSVSEYGEFAKARGELYDLGDSEGYQIEGTLTEVQAKMRHRFDRTMSNILACDALLPTTIASLILNTVATSPLILTNERLRPKGDEPPEETGSRIRDFSLSLLGWTDVHIHAPTFVAIEGIYGAVFGPLAHTSKEWEVQAIAAGPRPVVVNLKTQPSFEDIDAQFSAAKAAGAIAVVFDMVSTEDGSVLPPAQYEQLKLAAQRNRLLIIVDETMTAVRCGAPFAHQRPEYNKVERNTDVLQPDLVIFGKGLGVSGVAIGFEGVLTRSFMYTQTEDILQSILYWRALVSRPIRVPILIEALGVLRIATAENWPARSEAIGATIRGILFDLEPTTRAPGAVRGLGAMIALNRTIAMKYRIQSAIRRRSPWVRWLPKLDRGSSDRDLLMENVFGKESARQRRLLAIEAEKKRRWDITKTRIDGALGDRKTQLDFPMPFKSNVASALPAITKGPLKLLDRSAASPLTCLGKERPTKLKSQLSEPMMPTALSSINSRVHTIVYTVAWEMAS</sequence>
<dbReference type="AlphaFoldDB" id="A0A8H3YNW1"/>
<evidence type="ECO:0000256" key="1">
    <source>
        <dbReference type="ARBA" id="ARBA00022898"/>
    </source>
</evidence>
<dbReference type="Gene3D" id="3.40.640.10">
    <property type="entry name" value="Type I PLP-dependent aspartate aminotransferase-like (Major domain)"/>
    <property type="match status" value="1"/>
</dbReference>
<dbReference type="Proteomes" id="UP000447873">
    <property type="component" value="Unassembled WGS sequence"/>
</dbReference>
<evidence type="ECO:0000313" key="2">
    <source>
        <dbReference type="EMBL" id="KAE9966593.1"/>
    </source>
</evidence>
<name>A0A8H3YNW1_VENIN</name>
<comment type="caution">
    <text evidence="2">The sequence shown here is derived from an EMBL/GenBank/DDBJ whole genome shotgun (WGS) entry which is preliminary data.</text>
</comment>
<reference evidence="2 3" key="1">
    <citation type="submission" date="2018-12" db="EMBL/GenBank/DDBJ databases">
        <title>Venturia inaequalis Genome Resource.</title>
        <authorList>
            <person name="Lichtner F.J."/>
        </authorList>
    </citation>
    <scope>NUCLEOTIDE SEQUENCE [LARGE SCALE GENOMIC DNA]</scope>
    <source>
        <strain evidence="2 3">120213</strain>
    </source>
</reference>
<dbReference type="InterPro" id="IPR005814">
    <property type="entry name" value="Aminotrans_3"/>
</dbReference>
<dbReference type="InterPro" id="IPR015424">
    <property type="entry name" value="PyrdxlP-dep_Trfase"/>
</dbReference>
<dbReference type="Gene3D" id="3.90.1150.10">
    <property type="entry name" value="Aspartate Aminotransferase, domain 1"/>
    <property type="match status" value="1"/>
</dbReference>
<dbReference type="InterPro" id="IPR015422">
    <property type="entry name" value="PyrdxlP-dep_Trfase_small"/>
</dbReference>
<accession>A0A8H3YNW1</accession>
<proteinExistence type="predicted"/>
<dbReference type="InterPro" id="IPR015421">
    <property type="entry name" value="PyrdxlP-dep_Trfase_major"/>
</dbReference>